<sequence length="195" mass="21368">EPGPRAPGGGGPAREPPSRPARRPCLRHGALRTGDGGGAREPLRPVRAGGLRHSPPGRRRRPPPLDEPGLRRRRGAFQGGGEARAALGRRPRGARLRPLPGSPDPRRGLAGQGRELRRRDPKPSGAGPDLRGRCRQGRAGRARPPRRERRLSRRRRRGLRGGLPPARLARLARGARPRPRAPDLDRRGPGRERRL</sequence>
<feature type="compositionally biased region" description="Gly residues" evidence="1">
    <location>
        <begin position="1"/>
        <end position="12"/>
    </location>
</feature>
<feature type="compositionally biased region" description="Basic residues" evidence="1">
    <location>
        <begin position="133"/>
        <end position="159"/>
    </location>
</feature>
<dbReference type="EMBL" id="CADCUT010000022">
    <property type="protein sequence ID" value="CAA9387552.1"/>
    <property type="molecule type" value="Genomic_DNA"/>
</dbReference>
<feature type="region of interest" description="Disordered" evidence="1">
    <location>
        <begin position="1"/>
        <end position="195"/>
    </location>
</feature>
<evidence type="ECO:0000313" key="2">
    <source>
        <dbReference type="EMBL" id="CAA9387552.1"/>
    </source>
</evidence>
<proteinExistence type="predicted"/>
<gene>
    <name evidence="2" type="ORF">AVDCRST_MAG03-366</name>
</gene>
<protein>
    <submittedName>
        <fullName evidence="2">Segregation and condensation protein B</fullName>
    </submittedName>
</protein>
<reference evidence="2" key="1">
    <citation type="submission" date="2020-02" db="EMBL/GenBank/DDBJ databases">
        <authorList>
            <person name="Meier V. D."/>
        </authorList>
    </citation>
    <scope>NUCLEOTIDE SEQUENCE</scope>
    <source>
        <strain evidence="2">AVDCRST_MAG03</strain>
    </source>
</reference>
<evidence type="ECO:0000256" key="1">
    <source>
        <dbReference type="SAM" id="MobiDB-lite"/>
    </source>
</evidence>
<feature type="compositionally biased region" description="Basic and acidic residues" evidence="1">
    <location>
        <begin position="180"/>
        <end position="195"/>
    </location>
</feature>
<accession>A0A6J4NJA2</accession>
<feature type="compositionally biased region" description="Basic residues" evidence="1">
    <location>
        <begin position="20"/>
        <end position="30"/>
    </location>
</feature>
<feature type="non-terminal residue" evidence="2">
    <location>
        <position position="1"/>
    </location>
</feature>
<organism evidence="2">
    <name type="scientific">uncultured Rubrobacteraceae bacterium</name>
    <dbReference type="NCBI Taxonomy" id="349277"/>
    <lineage>
        <taxon>Bacteria</taxon>
        <taxon>Bacillati</taxon>
        <taxon>Actinomycetota</taxon>
        <taxon>Rubrobacteria</taxon>
        <taxon>Rubrobacterales</taxon>
        <taxon>Rubrobacteraceae</taxon>
        <taxon>environmental samples</taxon>
    </lineage>
</organism>
<dbReference type="AlphaFoldDB" id="A0A6J4NJA2"/>
<feature type="compositionally biased region" description="Low complexity" evidence="1">
    <location>
        <begin position="162"/>
        <end position="172"/>
    </location>
</feature>
<name>A0A6J4NJA2_9ACTN</name>
<feature type="non-terminal residue" evidence="2">
    <location>
        <position position="195"/>
    </location>
</feature>